<dbReference type="SUPFAM" id="SSF81336">
    <property type="entry name" value="F1F0 ATP synthase subunit A"/>
    <property type="match status" value="1"/>
</dbReference>
<dbReference type="EMBL" id="VTPS01000024">
    <property type="protein sequence ID" value="TZE80772.1"/>
    <property type="molecule type" value="Genomic_DNA"/>
</dbReference>
<evidence type="ECO:0000313" key="13">
    <source>
        <dbReference type="EMBL" id="TZE80772.1"/>
    </source>
</evidence>
<keyword evidence="14" id="KW-1185">Reference proteome</keyword>
<feature type="transmembrane region" description="Helical" evidence="11">
    <location>
        <begin position="23"/>
        <end position="41"/>
    </location>
</feature>
<evidence type="ECO:0000256" key="6">
    <source>
        <dbReference type="ARBA" id="ARBA00022781"/>
    </source>
</evidence>
<evidence type="ECO:0000256" key="3">
    <source>
        <dbReference type="ARBA" id="ARBA00022448"/>
    </source>
</evidence>
<evidence type="ECO:0000256" key="8">
    <source>
        <dbReference type="ARBA" id="ARBA00023065"/>
    </source>
</evidence>
<dbReference type="CDD" id="cd00310">
    <property type="entry name" value="ATP-synt_Fo_a_6"/>
    <property type="match status" value="1"/>
</dbReference>
<dbReference type="Pfam" id="PF00119">
    <property type="entry name" value="ATP-synt_A"/>
    <property type="match status" value="1"/>
</dbReference>
<dbReference type="HAMAP" id="MF_01393">
    <property type="entry name" value="ATP_synth_a_bact"/>
    <property type="match status" value="1"/>
</dbReference>
<feature type="transmembrane region" description="Helical" evidence="11">
    <location>
        <begin position="159"/>
        <end position="177"/>
    </location>
</feature>
<feature type="transmembrane region" description="Helical" evidence="11">
    <location>
        <begin position="77"/>
        <end position="100"/>
    </location>
</feature>
<comment type="function">
    <text evidence="11 12">Key component of the proton channel; it plays a direct role in the translocation of protons across the membrane.</text>
</comment>
<dbReference type="NCBIfam" id="TIGR01131">
    <property type="entry name" value="ATP_synt_6_or_A"/>
    <property type="match status" value="1"/>
</dbReference>
<feature type="transmembrane region" description="Helical" evidence="11">
    <location>
        <begin position="189"/>
        <end position="213"/>
    </location>
</feature>
<dbReference type="RefSeq" id="WP_149546236.1">
    <property type="nucleotide sequence ID" value="NZ_VTPS01000024.1"/>
</dbReference>
<keyword evidence="10 11" id="KW-0066">ATP synthesis</keyword>
<keyword evidence="9 11" id="KW-0472">Membrane</keyword>
<evidence type="ECO:0000256" key="10">
    <source>
        <dbReference type="ARBA" id="ARBA00023310"/>
    </source>
</evidence>
<dbReference type="InterPro" id="IPR000568">
    <property type="entry name" value="ATP_synth_F0_asu"/>
</dbReference>
<dbReference type="GO" id="GO:0042777">
    <property type="term" value="P:proton motive force-driven plasma membrane ATP synthesis"/>
    <property type="evidence" value="ECO:0007669"/>
    <property type="project" value="TreeGrafter"/>
</dbReference>
<feature type="transmembrane region" description="Helical" evidence="11">
    <location>
        <begin position="106"/>
        <end position="125"/>
    </location>
</feature>
<dbReference type="AlphaFoldDB" id="A0A5D8Q8G8"/>
<dbReference type="Gene3D" id="1.20.120.220">
    <property type="entry name" value="ATP synthase, F0 complex, subunit A"/>
    <property type="match status" value="1"/>
</dbReference>
<proteinExistence type="inferred from homology"/>
<comment type="similarity">
    <text evidence="2 11 12">Belongs to the ATPase A chain family.</text>
</comment>
<evidence type="ECO:0000256" key="4">
    <source>
        <dbReference type="ARBA" id="ARBA00022547"/>
    </source>
</evidence>
<protein>
    <recommendedName>
        <fullName evidence="11 12">ATP synthase subunit a</fullName>
    </recommendedName>
    <alternativeName>
        <fullName evidence="11">ATP synthase F0 sector subunit a</fullName>
    </alternativeName>
    <alternativeName>
        <fullName evidence="11">F-ATPase subunit 6</fullName>
    </alternativeName>
</protein>
<keyword evidence="3 11" id="KW-0813">Transport</keyword>
<accession>A0A5D8Q8G8</accession>
<comment type="caution">
    <text evidence="13">The sequence shown here is derived from an EMBL/GenBank/DDBJ whole genome shotgun (WGS) entry which is preliminary data.</text>
</comment>
<dbReference type="GO" id="GO:0045259">
    <property type="term" value="C:proton-transporting ATP synthase complex"/>
    <property type="evidence" value="ECO:0007669"/>
    <property type="project" value="UniProtKB-KW"/>
</dbReference>
<keyword evidence="7 11" id="KW-1133">Transmembrane helix</keyword>
<name>A0A5D8Q8G8_9THEO</name>
<organism evidence="13 14">
    <name type="scientific">Calorimonas adulescens</name>
    <dbReference type="NCBI Taxonomy" id="2606906"/>
    <lineage>
        <taxon>Bacteria</taxon>
        <taxon>Bacillati</taxon>
        <taxon>Bacillota</taxon>
        <taxon>Clostridia</taxon>
        <taxon>Thermoanaerobacterales</taxon>
        <taxon>Thermoanaerobacteraceae</taxon>
        <taxon>Calorimonas</taxon>
    </lineage>
</organism>
<sequence length="222" mass="24532">MDFGPKILFVIPLLGGIPVTDSVVVSWFIVAFLGIIFYMGGRHLKNIPEGMQNVLEIILDFISSFVTDVTGPKGEVIIPYIGTVALYLIIANVIGAFGISPPTRDINIAASLAVLTIIYVIYSSIKARGFKGWLKSFTEPLGIILPFKILDIFTRPLSLAVRLFGNIMAGFIIMELVKDFVPVLVPSFLSLYFDFFDGLIQAVVFSLLTVMYVHEGMEKMED</sequence>
<reference evidence="13 14" key="1">
    <citation type="submission" date="2019-08" db="EMBL/GenBank/DDBJ databases">
        <title>Calorimonas adulescens gen. nov., sp. nov., an anaerobic thermophilic bacterium from Sakhalin hot spring.</title>
        <authorList>
            <person name="Khomyakova M.A."/>
            <person name="Merkel A.Y."/>
            <person name="Novikov A."/>
            <person name="Bonch-Osmolovskaya E.A."/>
            <person name="Slobodkin A.I."/>
        </authorList>
    </citation>
    <scope>NUCLEOTIDE SEQUENCE [LARGE SCALE GENOMIC DNA]</scope>
    <source>
        <strain evidence="13 14">A05MB</strain>
    </source>
</reference>
<dbReference type="GO" id="GO:0046933">
    <property type="term" value="F:proton-transporting ATP synthase activity, rotational mechanism"/>
    <property type="evidence" value="ECO:0007669"/>
    <property type="project" value="UniProtKB-UniRule"/>
</dbReference>
<dbReference type="PANTHER" id="PTHR42823:SF3">
    <property type="entry name" value="ATP SYNTHASE SUBUNIT A, CHLOROPLASTIC"/>
    <property type="match status" value="1"/>
</dbReference>
<dbReference type="Proteomes" id="UP000322976">
    <property type="component" value="Unassembled WGS sequence"/>
</dbReference>
<evidence type="ECO:0000256" key="11">
    <source>
        <dbReference type="HAMAP-Rule" id="MF_01393"/>
    </source>
</evidence>
<keyword evidence="6 11" id="KW-0375">Hydrogen ion transport</keyword>
<evidence type="ECO:0000256" key="7">
    <source>
        <dbReference type="ARBA" id="ARBA00022989"/>
    </source>
</evidence>
<keyword evidence="11" id="KW-1003">Cell membrane</keyword>
<evidence type="ECO:0000256" key="2">
    <source>
        <dbReference type="ARBA" id="ARBA00006810"/>
    </source>
</evidence>
<keyword evidence="5 11" id="KW-0812">Transmembrane</keyword>
<evidence type="ECO:0000313" key="14">
    <source>
        <dbReference type="Proteomes" id="UP000322976"/>
    </source>
</evidence>
<evidence type="ECO:0000256" key="12">
    <source>
        <dbReference type="RuleBase" id="RU000483"/>
    </source>
</evidence>
<dbReference type="GO" id="GO:0005886">
    <property type="term" value="C:plasma membrane"/>
    <property type="evidence" value="ECO:0007669"/>
    <property type="project" value="UniProtKB-SubCell"/>
</dbReference>
<keyword evidence="8 11" id="KW-0406">Ion transport</keyword>
<dbReference type="InterPro" id="IPR035908">
    <property type="entry name" value="F0_ATP_A_sf"/>
</dbReference>
<dbReference type="InterPro" id="IPR023011">
    <property type="entry name" value="ATP_synth_F0_asu_AS"/>
</dbReference>
<dbReference type="InterPro" id="IPR045082">
    <property type="entry name" value="ATP_syn_F0_a_bact/chloroplast"/>
</dbReference>
<evidence type="ECO:0000256" key="1">
    <source>
        <dbReference type="ARBA" id="ARBA00004141"/>
    </source>
</evidence>
<dbReference type="PRINTS" id="PR00123">
    <property type="entry name" value="ATPASEA"/>
</dbReference>
<dbReference type="PROSITE" id="PS00449">
    <property type="entry name" value="ATPASE_A"/>
    <property type="match status" value="1"/>
</dbReference>
<comment type="subcellular location">
    <subcellularLocation>
        <location evidence="11 12">Cell membrane</location>
        <topology evidence="11 12">Multi-pass membrane protein</topology>
    </subcellularLocation>
    <subcellularLocation>
        <location evidence="1">Membrane</location>
        <topology evidence="1">Multi-pass membrane protein</topology>
    </subcellularLocation>
</comment>
<dbReference type="PANTHER" id="PTHR42823">
    <property type="entry name" value="ATP SYNTHASE SUBUNIT A, CHLOROPLASTIC"/>
    <property type="match status" value="1"/>
</dbReference>
<evidence type="ECO:0000256" key="9">
    <source>
        <dbReference type="ARBA" id="ARBA00023136"/>
    </source>
</evidence>
<evidence type="ECO:0000256" key="5">
    <source>
        <dbReference type="ARBA" id="ARBA00022692"/>
    </source>
</evidence>
<keyword evidence="4 11" id="KW-0138">CF(0)</keyword>
<gene>
    <name evidence="11 13" type="primary">atpB</name>
    <name evidence="13" type="ORF">FWJ32_12170</name>
</gene>